<feature type="transmembrane region" description="Helical" evidence="8">
    <location>
        <begin position="658"/>
        <end position="680"/>
    </location>
</feature>
<dbReference type="PROSITE" id="PS50011">
    <property type="entry name" value="PROTEIN_KINASE_DOM"/>
    <property type="match status" value="1"/>
</dbReference>
<dbReference type="Gene3D" id="3.30.200.20">
    <property type="entry name" value="Phosphorylase Kinase, domain 1"/>
    <property type="match status" value="1"/>
</dbReference>
<keyword evidence="8" id="KW-0812">Transmembrane</keyword>
<dbReference type="EC" id="2.7.11.1" evidence="1"/>
<dbReference type="PANTHER" id="PTHR43289:SF6">
    <property type="entry name" value="SERINE_THREONINE-PROTEIN KINASE NEKL-3"/>
    <property type="match status" value="1"/>
</dbReference>
<dbReference type="Proteomes" id="UP000320209">
    <property type="component" value="Unassembled WGS sequence"/>
</dbReference>
<dbReference type="Pfam" id="PF08376">
    <property type="entry name" value="NIT"/>
    <property type="match status" value="1"/>
</dbReference>
<dbReference type="InterPro" id="IPR013587">
    <property type="entry name" value="Nitrate/nitrite_sensing"/>
</dbReference>
<evidence type="ECO:0000256" key="4">
    <source>
        <dbReference type="ARBA" id="ARBA00022741"/>
    </source>
</evidence>
<keyword evidence="8" id="KW-1133">Transmembrane helix</keyword>
<dbReference type="Pfam" id="PF00069">
    <property type="entry name" value="Pkinase"/>
    <property type="match status" value="1"/>
</dbReference>
<dbReference type="EMBL" id="VFOV01000001">
    <property type="protein sequence ID" value="TQL67270.1"/>
    <property type="molecule type" value="Genomic_DNA"/>
</dbReference>
<keyword evidence="8" id="KW-0472">Membrane</keyword>
<evidence type="ECO:0000256" key="1">
    <source>
        <dbReference type="ARBA" id="ARBA00012513"/>
    </source>
</evidence>
<proteinExistence type="predicted"/>
<organism evidence="10 11">
    <name type="scientific">Nocardioides albertanoniae</name>
    <dbReference type="NCBI Taxonomy" id="1175486"/>
    <lineage>
        <taxon>Bacteria</taxon>
        <taxon>Bacillati</taxon>
        <taxon>Actinomycetota</taxon>
        <taxon>Actinomycetes</taxon>
        <taxon>Propionibacteriales</taxon>
        <taxon>Nocardioidaceae</taxon>
        <taxon>Nocardioides</taxon>
    </lineage>
</organism>
<dbReference type="RefSeq" id="WP_141779390.1">
    <property type="nucleotide sequence ID" value="NZ_VFOV01000001.1"/>
</dbReference>
<dbReference type="InterPro" id="IPR008271">
    <property type="entry name" value="Ser/Thr_kinase_AS"/>
</dbReference>
<dbReference type="SUPFAM" id="SSF56112">
    <property type="entry name" value="Protein kinase-like (PK-like)"/>
    <property type="match status" value="1"/>
</dbReference>
<dbReference type="AlphaFoldDB" id="A0A543A3U9"/>
<reference evidence="10 11" key="1">
    <citation type="submission" date="2019-06" db="EMBL/GenBank/DDBJ databases">
        <title>Sequencing the genomes of 1000 actinobacteria strains.</title>
        <authorList>
            <person name="Klenk H.-P."/>
        </authorList>
    </citation>
    <scope>NUCLEOTIDE SEQUENCE [LARGE SCALE GENOMIC DNA]</scope>
    <source>
        <strain evidence="10 11">DSM 25218</strain>
    </source>
</reference>
<protein>
    <recommendedName>
        <fullName evidence="1">non-specific serine/threonine protein kinase</fullName>
        <ecNumber evidence="1">2.7.11.1</ecNumber>
    </recommendedName>
</protein>
<sequence>MHTSSHPTIAGRYELHRLIGRGGMGEVWQAMDLTLQRWVAVKVVRTSADPTMIERFRRESLSTAAASHPGTVQIHDAGTERTESGPMAFLVMELLTGPDLGERLRSHGPLSAREAGEVVVQAARTLAAVHGQGIVHRDIKPSNLVYDGDRRIRIVDFGIAQLAHLGDQRLTSTHDVMGSLGYLSPERGSGGEVGPPSDIYSLGCVFYEMLTGRAPYSGGAPAAMVYQHAAAPIPRVSSVVQVPGIIDDLVAMMMAKEAGQRPNAYDVVGVLTGSGPLPVFEANVPGPRTPQSSGSFPAGSFASSGSFPAAGSTGSGSYGLSGSFATSGSYAAHPSTGARPVKRPGGARRVMSMAMVPAVIGLALGAWATVDGYQHSKETGRAAALTEALPETIELAVDVIFERDSLQPVAQAPVNVRSTYLHTTDIAIEEWQTDADKIDVDDDAELRALHHDITDVLNDFELYRVEMQEGDQASQDAAREVYTELANNLLTLAGQVPELKDQDAYEQVRNLADLKEASEAFSVERELMVVALSDGDIGAKDVEELNKSEAAWVKASQGFYSGASPELQGELDKISDGTFAKGSGEVMVQRTIHEVVEKGGIDHVIKELRSASKGEPIVRTWSDGAVEFIQSLREVILASAEGLSDDVSAEHESTKTGLILRGVLTGVALVVTIGLGLALYRTRRSPR</sequence>
<dbReference type="PANTHER" id="PTHR43289">
    <property type="entry name" value="MITOGEN-ACTIVATED PROTEIN KINASE KINASE KINASE 20-RELATED"/>
    <property type="match status" value="1"/>
</dbReference>
<evidence type="ECO:0000256" key="5">
    <source>
        <dbReference type="ARBA" id="ARBA00022777"/>
    </source>
</evidence>
<dbReference type="PROSITE" id="PS00108">
    <property type="entry name" value="PROTEIN_KINASE_ST"/>
    <property type="match status" value="1"/>
</dbReference>
<keyword evidence="3" id="KW-0808">Transferase</keyword>
<accession>A0A543A3U9</accession>
<dbReference type="GO" id="GO:0004674">
    <property type="term" value="F:protein serine/threonine kinase activity"/>
    <property type="evidence" value="ECO:0007669"/>
    <property type="project" value="UniProtKB-KW"/>
</dbReference>
<name>A0A543A3U9_9ACTN</name>
<evidence type="ECO:0000313" key="11">
    <source>
        <dbReference type="Proteomes" id="UP000320209"/>
    </source>
</evidence>
<dbReference type="GO" id="GO:0005524">
    <property type="term" value="F:ATP binding"/>
    <property type="evidence" value="ECO:0007669"/>
    <property type="project" value="UniProtKB-UniRule"/>
</dbReference>
<dbReference type="CDD" id="cd14014">
    <property type="entry name" value="STKc_PknB_like"/>
    <property type="match status" value="1"/>
</dbReference>
<feature type="domain" description="Protein kinase" evidence="9">
    <location>
        <begin position="13"/>
        <end position="280"/>
    </location>
</feature>
<evidence type="ECO:0000256" key="2">
    <source>
        <dbReference type="ARBA" id="ARBA00022527"/>
    </source>
</evidence>
<dbReference type="InterPro" id="IPR000719">
    <property type="entry name" value="Prot_kinase_dom"/>
</dbReference>
<evidence type="ECO:0000256" key="8">
    <source>
        <dbReference type="SAM" id="Phobius"/>
    </source>
</evidence>
<gene>
    <name evidence="10" type="ORF">FB381_1144</name>
</gene>
<evidence type="ECO:0000256" key="7">
    <source>
        <dbReference type="PROSITE-ProRule" id="PRU10141"/>
    </source>
</evidence>
<evidence type="ECO:0000259" key="9">
    <source>
        <dbReference type="PROSITE" id="PS50011"/>
    </source>
</evidence>
<keyword evidence="11" id="KW-1185">Reference proteome</keyword>
<dbReference type="Gene3D" id="1.10.510.10">
    <property type="entry name" value="Transferase(Phosphotransferase) domain 1"/>
    <property type="match status" value="1"/>
</dbReference>
<dbReference type="InterPro" id="IPR017441">
    <property type="entry name" value="Protein_kinase_ATP_BS"/>
</dbReference>
<dbReference type="SMART" id="SM00220">
    <property type="entry name" value="S_TKc"/>
    <property type="match status" value="1"/>
</dbReference>
<feature type="binding site" evidence="7">
    <location>
        <position position="42"/>
    </location>
    <ligand>
        <name>ATP</name>
        <dbReference type="ChEBI" id="CHEBI:30616"/>
    </ligand>
</feature>
<comment type="caution">
    <text evidence="10">The sequence shown here is derived from an EMBL/GenBank/DDBJ whole genome shotgun (WGS) entry which is preliminary data.</text>
</comment>
<evidence type="ECO:0000256" key="6">
    <source>
        <dbReference type="ARBA" id="ARBA00022840"/>
    </source>
</evidence>
<evidence type="ECO:0000313" key="10">
    <source>
        <dbReference type="EMBL" id="TQL67270.1"/>
    </source>
</evidence>
<keyword evidence="4 7" id="KW-0547">Nucleotide-binding</keyword>
<keyword evidence="2 10" id="KW-0723">Serine/threonine-protein kinase</keyword>
<keyword evidence="6 7" id="KW-0067">ATP-binding</keyword>
<dbReference type="OrthoDB" id="9762169at2"/>
<dbReference type="PROSITE" id="PS00107">
    <property type="entry name" value="PROTEIN_KINASE_ATP"/>
    <property type="match status" value="1"/>
</dbReference>
<keyword evidence="5 10" id="KW-0418">Kinase</keyword>
<dbReference type="InterPro" id="IPR011009">
    <property type="entry name" value="Kinase-like_dom_sf"/>
</dbReference>
<evidence type="ECO:0000256" key="3">
    <source>
        <dbReference type="ARBA" id="ARBA00022679"/>
    </source>
</evidence>